<evidence type="ECO:0000313" key="2">
    <source>
        <dbReference type="EMBL" id="SNT20058.1"/>
    </source>
</evidence>
<keyword evidence="3" id="KW-1185">Reference proteome</keyword>
<sequence length="319" mass="32444">MAAKKKPAEITAYKAFDKNLSCRGFQYEVGKTYEHDGAVIICSSGFHACENPLDVLNYYDLIDSRFAIVKASGEISHQDGDSKIASAKITVEAELKLPEFIGAAVNWMIANVKGKESAASGYGSKLAASGYDSKLAASGYGSKLAASGYYSKLAASGNDSNLAASGCGSNLAASGNDSKLAASGNDSNLAASGYGSKLAASGDYSKLAASGYGSNLAASGYGSNLAASGYYSKLAASGNYSKLAASGNDSNLAASGDYSNLAASGYDSKAKAGENGAIALAYHDGKRARFAVGYVGEDGIKADTWYRADASTGKLVEAA</sequence>
<proteinExistence type="predicted"/>
<evidence type="ECO:0000259" key="1">
    <source>
        <dbReference type="Pfam" id="PF24703"/>
    </source>
</evidence>
<gene>
    <name evidence="2" type="ORF">SAMN06295955_11591</name>
</gene>
<name>A0A239KQV2_9SPHN</name>
<dbReference type="InterPro" id="IPR056083">
    <property type="entry name" value="DUF7666"/>
</dbReference>
<reference evidence="2 3" key="1">
    <citation type="submission" date="2017-06" db="EMBL/GenBank/DDBJ databases">
        <authorList>
            <person name="Kim H.J."/>
            <person name="Triplett B.A."/>
        </authorList>
    </citation>
    <scope>NUCLEOTIDE SEQUENCE [LARGE SCALE GENOMIC DNA]</scope>
    <source>
        <strain evidence="2 3">DS15</strain>
    </source>
</reference>
<organism evidence="2 3">
    <name type="scientific">Sphingopyxis indica</name>
    <dbReference type="NCBI Taxonomy" id="436663"/>
    <lineage>
        <taxon>Bacteria</taxon>
        <taxon>Pseudomonadati</taxon>
        <taxon>Pseudomonadota</taxon>
        <taxon>Alphaproteobacteria</taxon>
        <taxon>Sphingomonadales</taxon>
        <taxon>Sphingomonadaceae</taxon>
        <taxon>Sphingopyxis</taxon>
    </lineage>
</organism>
<dbReference type="Proteomes" id="UP000198339">
    <property type="component" value="Unassembled WGS sequence"/>
</dbReference>
<protein>
    <recommendedName>
        <fullName evidence="1">DUF7666 domain-containing protein</fullName>
    </recommendedName>
</protein>
<accession>A0A239KQV2</accession>
<dbReference type="AlphaFoldDB" id="A0A239KQV2"/>
<dbReference type="EMBL" id="FZPA01000015">
    <property type="protein sequence ID" value="SNT20058.1"/>
    <property type="molecule type" value="Genomic_DNA"/>
</dbReference>
<feature type="domain" description="DUF7666" evidence="1">
    <location>
        <begin position="10"/>
        <end position="101"/>
    </location>
</feature>
<evidence type="ECO:0000313" key="3">
    <source>
        <dbReference type="Proteomes" id="UP000198339"/>
    </source>
</evidence>
<dbReference type="Pfam" id="PF24703">
    <property type="entry name" value="DUF7666"/>
    <property type="match status" value="1"/>
</dbReference>
<dbReference type="RefSeq" id="WP_141134038.1">
    <property type="nucleotide sequence ID" value="NZ_FZPA01000015.1"/>
</dbReference>
<dbReference type="OrthoDB" id="8456222at2"/>